<reference evidence="1" key="1">
    <citation type="submission" date="2022-03" db="EMBL/GenBank/DDBJ databases">
        <title>Sea Food Isolates.</title>
        <authorList>
            <person name="Li c."/>
        </authorList>
    </citation>
    <scope>NUCLEOTIDE SEQUENCE</scope>
    <source>
        <strain evidence="1">19PA01SH03</strain>
    </source>
</reference>
<evidence type="ECO:0000313" key="1">
    <source>
        <dbReference type="EMBL" id="XAG22413.1"/>
    </source>
</evidence>
<proteinExistence type="predicted"/>
<gene>
    <name evidence="1" type="ORF">MRN70_06325</name>
</gene>
<organism evidence="1">
    <name type="scientific">bacterium 19PA01SH03</name>
    <dbReference type="NCBI Taxonomy" id="2920705"/>
    <lineage>
        <taxon>Bacteria</taxon>
    </lineage>
</organism>
<sequence>MAKPKKPIAQDYVVLQPFRLNGVWAHPEDNKTIPLLPSQAAMLLLNGKVGKPAIKANDAKKEGK</sequence>
<dbReference type="EMBL" id="CP095338">
    <property type="protein sequence ID" value="XAG22413.1"/>
    <property type="molecule type" value="Genomic_DNA"/>
</dbReference>
<dbReference type="AlphaFoldDB" id="A0AAU6SR09"/>
<name>A0AAU6SR09_UNCXX</name>
<protein>
    <submittedName>
        <fullName evidence="1">Uncharacterized protein</fullName>
    </submittedName>
</protein>
<accession>A0AAU6SR09</accession>